<protein>
    <submittedName>
        <fullName evidence="1">Envelope protein</fullName>
    </submittedName>
</protein>
<proteinExistence type="predicted"/>
<organism evidence="1">
    <name type="scientific">Siphoviridae sp. ct7yc1</name>
    <dbReference type="NCBI Taxonomy" id="2827788"/>
    <lineage>
        <taxon>Viruses</taxon>
        <taxon>Duplodnaviria</taxon>
        <taxon>Heunggongvirae</taxon>
        <taxon>Uroviricota</taxon>
        <taxon>Caudoviricetes</taxon>
    </lineage>
</organism>
<keyword evidence="1" id="KW-0261">Viral envelope protein</keyword>
<evidence type="ECO:0000313" key="1">
    <source>
        <dbReference type="EMBL" id="DAF63186.1"/>
    </source>
</evidence>
<sequence length="89" mass="10286">MKTNDTIKVHLYDLHNKEIQTRNYGKVFRVYEKAGKLGIDWNTEKSPYTCKGDVFAPFETFAPSVIFENIETGELFHFSNIKNAVVRIA</sequence>
<keyword evidence="1" id="KW-0946">Virion</keyword>
<name>A0A8S5TK70_9CAUD</name>
<accession>A0A8S5TK70</accession>
<dbReference type="GO" id="GO:0019031">
    <property type="term" value="C:viral envelope"/>
    <property type="evidence" value="ECO:0007669"/>
    <property type="project" value="UniProtKB-KW"/>
</dbReference>
<reference evidence="1" key="1">
    <citation type="journal article" date="2021" name="Proc. Natl. Acad. Sci. U.S.A.">
        <title>A Catalog of Tens of Thousands of Viruses from Human Metagenomes Reveals Hidden Associations with Chronic Diseases.</title>
        <authorList>
            <person name="Tisza M.J."/>
            <person name="Buck C.B."/>
        </authorList>
    </citation>
    <scope>NUCLEOTIDE SEQUENCE</scope>
    <source>
        <strain evidence="1">Ct7yc1</strain>
    </source>
</reference>
<dbReference type="EMBL" id="BK032833">
    <property type="protein sequence ID" value="DAF63186.1"/>
    <property type="molecule type" value="Genomic_DNA"/>
</dbReference>